<dbReference type="GO" id="GO:0006952">
    <property type="term" value="P:defense response"/>
    <property type="evidence" value="ECO:0007669"/>
    <property type="project" value="UniProtKB-KW"/>
</dbReference>
<dbReference type="GO" id="GO:0043531">
    <property type="term" value="F:ADP binding"/>
    <property type="evidence" value="ECO:0007669"/>
    <property type="project" value="InterPro"/>
</dbReference>
<dbReference type="InterPro" id="IPR003593">
    <property type="entry name" value="AAA+_ATPase"/>
</dbReference>
<dbReference type="FunFam" id="3.40.50.300:FF:001091">
    <property type="entry name" value="Probable disease resistance protein At1g61300"/>
    <property type="match status" value="1"/>
</dbReference>
<dbReference type="STRING" id="35608.A0A2U1NHW8"/>
<dbReference type="InterPro" id="IPR050905">
    <property type="entry name" value="Plant_NBS-LRR"/>
</dbReference>
<dbReference type="SUPFAM" id="SSF52058">
    <property type="entry name" value="L domain-like"/>
    <property type="match status" value="2"/>
</dbReference>
<evidence type="ECO:0000313" key="7">
    <source>
        <dbReference type="EMBL" id="PWA73071.1"/>
    </source>
</evidence>
<reference evidence="7 8" key="1">
    <citation type="journal article" date="2018" name="Mol. Plant">
        <title>The genome of Artemisia annua provides insight into the evolution of Asteraceae family and artemisinin biosynthesis.</title>
        <authorList>
            <person name="Shen Q."/>
            <person name="Zhang L."/>
            <person name="Liao Z."/>
            <person name="Wang S."/>
            <person name="Yan T."/>
            <person name="Shi P."/>
            <person name="Liu M."/>
            <person name="Fu X."/>
            <person name="Pan Q."/>
            <person name="Wang Y."/>
            <person name="Lv Z."/>
            <person name="Lu X."/>
            <person name="Zhang F."/>
            <person name="Jiang W."/>
            <person name="Ma Y."/>
            <person name="Chen M."/>
            <person name="Hao X."/>
            <person name="Li L."/>
            <person name="Tang Y."/>
            <person name="Lv G."/>
            <person name="Zhou Y."/>
            <person name="Sun X."/>
            <person name="Brodelius P.E."/>
            <person name="Rose J.K.C."/>
            <person name="Tang K."/>
        </authorList>
    </citation>
    <scope>NUCLEOTIDE SEQUENCE [LARGE SCALE GENOMIC DNA]</scope>
    <source>
        <strain evidence="8">cv. Huhao1</strain>
        <tissue evidence="7">Leaf</tissue>
    </source>
</reference>
<evidence type="ECO:0000256" key="1">
    <source>
        <dbReference type="ARBA" id="ARBA00008894"/>
    </source>
</evidence>
<dbReference type="OrthoDB" id="1898799at2759"/>
<dbReference type="PRINTS" id="PR00364">
    <property type="entry name" value="DISEASERSIST"/>
</dbReference>
<evidence type="ECO:0000256" key="5">
    <source>
        <dbReference type="SAM" id="Coils"/>
    </source>
</evidence>
<dbReference type="EMBL" id="PKPP01002795">
    <property type="protein sequence ID" value="PWA73071.1"/>
    <property type="molecule type" value="Genomic_DNA"/>
</dbReference>
<dbReference type="InterPro" id="IPR057135">
    <property type="entry name" value="At4g27190-like_LRR"/>
</dbReference>
<comment type="similarity">
    <text evidence="1">Belongs to the disease resistance NB-LRR family.</text>
</comment>
<evidence type="ECO:0000256" key="3">
    <source>
        <dbReference type="ARBA" id="ARBA00022821"/>
    </source>
</evidence>
<dbReference type="Gene3D" id="3.40.50.300">
    <property type="entry name" value="P-loop containing nucleotide triphosphate hydrolases"/>
    <property type="match status" value="1"/>
</dbReference>
<feature type="domain" description="AAA+ ATPase" evidence="6">
    <location>
        <begin position="175"/>
        <end position="328"/>
    </location>
</feature>
<dbReference type="InterPro" id="IPR042197">
    <property type="entry name" value="Apaf_helical"/>
</dbReference>
<sequence>MAEVLIGCAGNLIAKIGEKLIAETGRHLGYVLFYKNYIESLKEQVKNLQVKSEGITIEVEEAKRNGEVIAPEVEQWFENVEIVCNDSTKFLDYEVQERKSIWNGWFPNIKIRYMLSKKAKKKTEKIAALKSVVLNKISYTAPPPAVGDISSGDFKNFESRIPIINQLMNLLKDDTKQIISLCGMGGSGKTTMVREVARRVEAEKMFDEIIMAAVSKEHDLIKVQEDLAKWLGLRFKRPTQEGRANELRNRLLQSKKGNLVILDDVWKHVDLNSIGIPFGKEYNNCKVILTSRSQDTCKAMGCHDVLTLDILTESETWSLLEEMVGDSLQHDHELSKTASEIAKRCGGLPIAVVCLGRALKDKKKEVWNDTLKKLQSSMVPANIEGVKEEVYQSLQVSYDLLEDLESKKVFLLCCLYPEYANVSLEALVRCGMGLDLYRGVDFLIHARDRVHALTDKLRSRYLLLSGDRKSTVKVHSVVRSVGISVASMLEQNFGQFSAAVIHEDRWPRGMTYGNYNAVSVVSNEISELPTRGLSFHKLELLQLACPKLSLEKINTMFERMKTVKVVELWNMSLFSLSSFLDSLPRDILALCMNCEMEKIGDINAEEFENLEILSFGKCDIIELPRQIGKFANLRLLDMSGCQCLERISPGVISSLSQLEELDTGSKLWGDEEEGDASLTELESLTNLIYLGIRIKSISFLPRISLFEKLQRYVIYVGVHLEKSRSFNNRMLLLKLDDTDTHLGGGIDKLLQKNTEKVFLTGDGMKTALNELVPGGFQLVKTLTVESCNNEGVEYLSDRTYSSNGSGVFSSLEKLRMEKMWHLKGILRHDDQGLPFRSFSRLRDIHLSVLPEMAHLFNLSVAMNLVNLESLHIEYCPIMQQVLDNPSPSEPSTTENKLIFPKLTKLVLNDIISLVCFSQGNNLQVEFPLLKVLKLEYLQNFHTFCPEEINLASKVKYKGVNLQSLVDHKVEFSSLAELTVTNVGNIKEIWSGHLPNLVHLQGLYIQFCHMMEEVISIQRPSVTANEERIVFLKLKEVILFGLNRLTFFCRGIDHVDFPQLRVLRLRWLTHFKTFCSEETADHPSSVFNDKVTLPSLETLEVSELDSVEKLWSSQLPTSHFRKLKSLRVEKCHKLVNIFPSDLQTLFPSLEKLEVEKCDSLEEVWASKAAPTRNLKSVIVNECPNLRNLCSSNTFKGLSNLLTLDISSCKMMEAVVADDHKDVKINVFSHNKLEELKLEFLPNLNYFSDIKCDLELPELTQVVIKKCPDMHTFSESSVITPKLKFAVVDNVNTWLSNLNKTLQHWSSSWEY</sequence>
<evidence type="ECO:0000256" key="4">
    <source>
        <dbReference type="ARBA" id="ARBA00022840"/>
    </source>
</evidence>
<keyword evidence="8" id="KW-1185">Reference proteome</keyword>
<evidence type="ECO:0000313" key="8">
    <source>
        <dbReference type="Proteomes" id="UP000245207"/>
    </source>
</evidence>
<name>A0A2U1NHW8_ARTAN</name>
<keyword evidence="3" id="KW-0611">Plant defense</keyword>
<comment type="caution">
    <text evidence="7">The sequence shown here is derived from an EMBL/GenBank/DDBJ whole genome shotgun (WGS) entry which is preliminary data.</text>
</comment>
<dbReference type="PANTHER" id="PTHR33463">
    <property type="entry name" value="NB-ARC DOMAIN-CONTAINING PROTEIN-RELATED"/>
    <property type="match status" value="1"/>
</dbReference>
<keyword evidence="5" id="KW-0175">Coiled coil</keyword>
<dbReference type="Gene3D" id="3.80.10.10">
    <property type="entry name" value="Ribonuclease Inhibitor"/>
    <property type="match status" value="2"/>
</dbReference>
<dbReference type="Pfam" id="PF23247">
    <property type="entry name" value="LRR_RPS2"/>
    <property type="match status" value="4"/>
</dbReference>
<protein>
    <submittedName>
        <fullName evidence="7">AAA+ ATPase domain-containing protein</fullName>
    </submittedName>
</protein>
<dbReference type="InterPro" id="IPR032675">
    <property type="entry name" value="LRR_dom_sf"/>
</dbReference>
<gene>
    <name evidence="7" type="ORF">CTI12_AA251200</name>
</gene>
<dbReference type="InterPro" id="IPR027417">
    <property type="entry name" value="P-loop_NTPase"/>
</dbReference>
<accession>A0A2U1NHW8</accession>
<keyword evidence="4" id="KW-0067">ATP-binding</keyword>
<dbReference type="SUPFAM" id="SSF52540">
    <property type="entry name" value="P-loop containing nucleoside triphosphate hydrolases"/>
    <property type="match status" value="1"/>
</dbReference>
<proteinExistence type="inferred from homology"/>
<organism evidence="7 8">
    <name type="scientific">Artemisia annua</name>
    <name type="common">Sweet wormwood</name>
    <dbReference type="NCBI Taxonomy" id="35608"/>
    <lineage>
        <taxon>Eukaryota</taxon>
        <taxon>Viridiplantae</taxon>
        <taxon>Streptophyta</taxon>
        <taxon>Embryophyta</taxon>
        <taxon>Tracheophyta</taxon>
        <taxon>Spermatophyta</taxon>
        <taxon>Magnoliopsida</taxon>
        <taxon>eudicotyledons</taxon>
        <taxon>Gunneridae</taxon>
        <taxon>Pentapetalae</taxon>
        <taxon>asterids</taxon>
        <taxon>campanulids</taxon>
        <taxon>Asterales</taxon>
        <taxon>Asteraceae</taxon>
        <taxon>Asteroideae</taxon>
        <taxon>Anthemideae</taxon>
        <taxon>Artemisiinae</taxon>
        <taxon>Artemisia</taxon>
    </lineage>
</organism>
<dbReference type="PANTHER" id="PTHR33463:SF140">
    <property type="entry name" value="P-LOOP CONTAINING NUCLEOSIDE TRIPHOSPHATE HYDROLASE, LEUCINE-RICH REPEAT DOMAIN SUPERFAMILY"/>
    <property type="match status" value="1"/>
</dbReference>
<keyword evidence="2" id="KW-0433">Leucine-rich repeat</keyword>
<dbReference type="Proteomes" id="UP000245207">
    <property type="component" value="Unassembled WGS sequence"/>
</dbReference>
<dbReference type="SMART" id="SM00382">
    <property type="entry name" value="AAA"/>
    <property type="match status" value="1"/>
</dbReference>
<dbReference type="GO" id="GO:0005524">
    <property type="term" value="F:ATP binding"/>
    <property type="evidence" value="ECO:0007669"/>
    <property type="project" value="UniProtKB-KW"/>
</dbReference>
<keyword evidence="4" id="KW-0547">Nucleotide-binding</keyword>
<dbReference type="Gene3D" id="1.10.8.430">
    <property type="entry name" value="Helical domain of apoptotic protease-activating factors"/>
    <property type="match status" value="1"/>
</dbReference>
<evidence type="ECO:0000259" key="6">
    <source>
        <dbReference type="SMART" id="SM00382"/>
    </source>
</evidence>
<dbReference type="Pfam" id="PF00931">
    <property type="entry name" value="NB-ARC"/>
    <property type="match status" value="1"/>
</dbReference>
<evidence type="ECO:0000256" key="2">
    <source>
        <dbReference type="ARBA" id="ARBA00022614"/>
    </source>
</evidence>
<feature type="coiled-coil region" evidence="5">
    <location>
        <begin position="38"/>
        <end position="65"/>
    </location>
</feature>
<dbReference type="InterPro" id="IPR002182">
    <property type="entry name" value="NB-ARC"/>
</dbReference>